<dbReference type="InterPro" id="IPR052336">
    <property type="entry name" value="MlaD_Phospholipid_Transporter"/>
</dbReference>
<proteinExistence type="predicted"/>
<dbReference type="NCBIfam" id="TIGR00996">
    <property type="entry name" value="Mtu_fam_mce"/>
    <property type="match status" value="1"/>
</dbReference>
<dbReference type="PANTHER" id="PTHR33371">
    <property type="entry name" value="INTERMEMBRANE PHOSPHOLIPID TRANSPORT SYSTEM BINDING PROTEIN MLAD-RELATED"/>
    <property type="match status" value="1"/>
</dbReference>
<protein>
    <submittedName>
        <fullName evidence="2">MCE family protein</fullName>
    </submittedName>
</protein>
<dbReference type="Pfam" id="PF02470">
    <property type="entry name" value="MlaD"/>
    <property type="match status" value="1"/>
</dbReference>
<comment type="caution">
    <text evidence="2">The sequence shown here is derived from an EMBL/GenBank/DDBJ whole genome shotgun (WGS) entry which is preliminary data.</text>
</comment>
<dbReference type="InterPro" id="IPR003399">
    <property type="entry name" value="Mce/MlaD"/>
</dbReference>
<organism evidence="2 3">
    <name type="scientific">Nocardioides humilatus</name>
    <dbReference type="NCBI Taxonomy" id="2607660"/>
    <lineage>
        <taxon>Bacteria</taxon>
        <taxon>Bacillati</taxon>
        <taxon>Actinomycetota</taxon>
        <taxon>Actinomycetes</taxon>
        <taxon>Propionibacteriales</taxon>
        <taxon>Nocardioidaceae</taxon>
        <taxon>Nocardioides</taxon>
    </lineage>
</organism>
<name>A0A5B1LQC2_9ACTN</name>
<sequence length="445" mass="47038">MLSKVTRTKLFVFVGITAVTLLVMALAYVRLPQQMGIGRYDVSVELSNAGGLYPQAMVTYRGVEVGKVTDVVLQDDGSVVAELQVDNGTELPDNSTVEVRSASVIGEQYVNFVPPADPASDHLEDGATVPVERTVLPTTTNSLLTSVDQLLSSIPQKDLRSVVSELQLAFDGAGQDLGRFIDASAVFTKAATDNLPQTIRLIEDSAPVLATQAELDPSIRSYASSLGSFSGQLEKSDDDLRGLMAAGAPFMEAIGGFAVDLTGVAPGMLAELADLGEVLKVYRDGIEHILIVLPALTTAFTAAIPEADRHKERSPANLWFKLGFDPPTCTDGFEQAQQIRNPDDISAAEPPGDSWCKVSPDDIRASRGARNHPCPNGGTGANAALCGLHFDRTSALDSVDRSANGSNDATTPTGSLELGLTSFLLAGAAPGAETWQELVRGLVKR</sequence>
<evidence type="ECO:0000259" key="1">
    <source>
        <dbReference type="Pfam" id="PF02470"/>
    </source>
</evidence>
<dbReference type="Proteomes" id="UP000325003">
    <property type="component" value="Unassembled WGS sequence"/>
</dbReference>
<dbReference type="RefSeq" id="WP_149727350.1">
    <property type="nucleotide sequence ID" value="NZ_VUJV01000001.1"/>
</dbReference>
<keyword evidence="3" id="KW-1185">Reference proteome</keyword>
<dbReference type="GO" id="GO:0005576">
    <property type="term" value="C:extracellular region"/>
    <property type="evidence" value="ECO:0007669"/>
    <property type="project" value="TreeGrafter"/>
</dbReference>
<evidence type="ECO:0000313" key="2">
    <source>
        <dbReference type="EMBL" id="KAA1421889.1"/>
    </source>
</evidence>
<reference evidence="2 3" key="1">
    <citation type="submission" date="2019-09" db="EMBL/GenBank/DDBJ databases">
        <title>Nocardioides panacisoli sp. nov., isolated from the soil of a ginseng field.</title>
        <authorList>
            <person name="Cho C."/>
        </authorList>
    </citation>
    <scope>NUCLEOTIDE SEQUENCE [LARGE SCALE GENOMIC DNA]</scope>
    <source>
        <strain evidence="2 3">BN130099</strain>
    </source>
</reference>
<accession>A0A5B1LQC2</accession>
<evidence type="ECO:0000313" key="3">
    <source>
        <dbReference type="Proteomes" id="UP000325003"/>
    </source>
</evidence>
<feature type="domain" description="Mce/MlaD" evidence="1">
    <location>
        <begin position="40"/>
        <end position="115"/>
    </location>
</feature>
<reference evidence="2 3" key="2">
    <citation type="submission" date="2019-09" db="EMBL/GenBank/DDBJ databases">
        <authorList>
            <person name="Jin C."/>
        </authorList>
    </citation>
    <scope>NUCLEOTIDE SEQUENCE [LARGE SCALE GENOMIC DNA]</scope>
    <source>
        <strain evidence="2 3">BN130099</strain>
    </source>
</reference>
<dbReference type="AlphaFoldDB" id="A0A5B1LQC2"/>
<dbReference type="PANTHER" id="PTHR33371:SF16">
    <property type="entry name" value="MCE-FAMILY PROTEIN MCE3F"/>
    <property type="match status" value="1"/>
</dbReference>
<gene>
    <name evidence="2" type="ORF">F0U44_06375</name>
</gene>
<dbReference type="InterPro" id="IPR005693">
    <property type="entry name" value="Mce"/>
</dbReference>
<dbReference type="EMBL" id="VUJV01000001">
    <property type="protein sequence ID" value="KAA1421889.1"/>
    <property type="molecule type" value="Genomic_DNA"/>
</dbReference>